<reference evidence="2 5" key="2">
    <citation type="journal article" date="2019" name="Int. J. Syst. Evol. Microbiol.">
        <title>The Global Catalogue of Microorganisms (GCM) 10K type strain sequencing project: providing services to taxonomists for standard genome sequencing and annotation.</title>
        <authorList>
            <consortium name="The Broad Institute Genomics Platform"/>
            <consortium name="The Broad Institute Genome Sequencing Center for Infectious Disease"/>
            <person name="Wu L."/>
            <person name="Ma J."/>
        </authorList>
    </citation>
    <scope>NUCLEOTIDE SEQUENCE [LARGE SCALE GENOMIC DNA]</scope>
    <source>
        <strain evidence="2 5">JCM 10664</strain>
    </source>
</reference>
<evidence type="ECO:0000313" key="4">
    <source>
        <dbReference type="Proteomes" id="UP000597989"/>
    </source>
</evidence>
<evidence type="ECO:0000313" key="3">
    <source>
        <dbReference type="EMBL" id="GGJ03807.1"/>
    </source>
</evidence>
<dbReference type="EMBL" id="BAAAHC010000007">
    <property type="protein sequence ID" value="GAA0516200.1"/>
    <property type="molecule type" value="Genomic_DNA"/>
</dbReference>
<feature type="compositionally biased region" description="Basic and acidic residues" evidence="1">
    <location>
        <begin position="59"/>
        <end position="71"/>
    </location>
</feature>
<keyword evidence="5" id="KW-1185">Reference proteome</keyword>
<feature type="region of interest" description="Disordered" evidence="1">
    <location>
        <begin position="59"/>
        <end position="81"/>
    </location>
</feature>
<reference evidence="3 4" key="1">
    <citation type="journal article" date="2014" name="Int. J. Syst. Evol. Microbiol.">
        <title>Complete genome sequence of Corynebacterium casei LMG S-19264T (=DSM 44701T), isolated from a smear-ripened cheese.</title>
        <authorList>
            <consortium name="US DOE Joint Genome Institute (JGI-PGF)"/>
            <person name="Walter F."/>
            <person name="Albersmeier A."/>
            <person name="Kalinowski J."/>
            <person name="Ruckert C."/>
        </authorList>
    </citation>
    <scope>NUCLEOTIDE SEQUENCE [LARGE SCALE GENOMIC DNA]</scope>
    <source>
        <strain evidence="3 4">CGMCC 4.7206</strain>
    </source>
</reference>
<evidence type="ECO:0000256" key="1">
    <source>
        <dbReference type="SAM" id="MobiDB-lite"/>
    </source>
</evidence>
<proteinExistence type="predicted"/>
<protein>
    <submittedName>
        <fullName evidence="3">Uncharacterized protein</fullName>
    </submittedName>
</protein>
<reference evidence="3" key="3">
    <citation type="submission" date="2020-09" db="EMBL/GenBank/DDBJ databases">
        <authorList>
            <person name="Sun Q."/>
            <person name="Zhou Y."/>
        </authorList>
    </citation>
    <scope>NUCLEOTIDE SEQUENCE</scope>
    <source>
        <strain evidence="3">CGMCC 4.7206</strain>
    </source>
</reference>
<dbReference type="Proteomes" id="UP000597989">
    <property type="component" value="Unassembled WGS sequence"/>
</dbReference>
<dbReference type="Proteomes" id="UP001500220">
    <property type="component" value="Unassembled WGS sequence"/>
</dbReference>
<organism evidence="3 4">
    <name type="scientific">Saccharopolyspora thermophila</name>
    <dbReference type="NCBI Taxonomy" id="89367"/>
    <lineage>
        <taxon>Bacteria</taxon>
        <taxon>Bacillati</taxon>
        <taxon>Actinomycetota</taxon>
        <taxon>Actinomycetes</taxon>
        <taxon>Pseudonocardiales</taxon>
        <taxon>Pseudonocardiaceae</taxon>
        <taxon>Saccharopolyspora</taxon>
    </lineage>
</organism>
<accession>A0A917K7T2</accession>
<name>A0A917K7T2_9PSEU</name>
<comment type="caution">
    <text evidence="3">The sequence shown here is derived from an EMBL/GenBank/DDBJ whole genome shotgun (WGS) entry which is preliminary data.</text>
</comment>
<sequence length="81" mass="9463">MVQATHTDDVIDELQREYAEIRDLLSALQRRVVRLGVSPEWSGSLQRLVRELTDQLEHAVDQARGQEEAPTRFRTRPPRLR</sequence>
<dbReference type="AlphaFoldDB" id="A0A917K7T2"/>
<gene>
    <name evidence="2" type="ORF">GCM10009545_17870</name>
    <name evidence="3" type="ORF">GCM10011581_46050</name>
</gene>
<reference evidence="2" key="4">
    <citation type="submission" date="2023-12" db="EMBL/GenBank/DDBJ databases">
        <authorList>
            <person name="Sun Q."/>
            <person name="Inoue M."/>
        </authorList>
    </citation>
    <scope>NUCLEOTIDE SEQUENCE</scope>
    <source>
        <strain evidence="2">JCM 10664</strain>
    </source>
</reference>
<dbReference type="EMBL" id="BMMT01000022">
    <property type="protein sequence ID" value="GGJ03807.1"/>
    <property type="molecule type" value="Genomic_DNA"/>
</dbReference>
<evidence type="ECO:0000313" key="5">
    <source>
        <dbReference type="Proteomes" id="UP001500220"/>
    </source>
</evidence>
<evidence type="ECO:0000313" key="2">
    <source>
        <dbReference type="EMBL" id="GAA0516200.1"/>
    </source>
</evidence>